<dbReference type="RefSeq" id="WP_181352750.1">
    <property type="nucleotide sequence ID" value="NZ_FXTU01000002.1"/>
</dbReference>
<keyword evidence="2" id="KW-1185">Reference proteome</keyword>
<dbReference type="Proteomes" id="UP001157946">
    <property type="component" value="Unassembled WGS sequence"/>
</dbReference>
<evidence type="ECO:0000313" key="1">
    <source>
        <dbReference type="EMBL" id="SMP11864.1"/>
    </source>
</evidence>
<name>A0AA45WLM3_9BACL</name>
<comment type="caution">
    <text evidence="1">The sequence shown here is derived from an EMBL/GenBank/DDBJ whole genome shotgun (WGS) entry which is preliminary data.</text>
</comment>
<protein>
    <submittedName>
        <fullName evidence="1">YqzE-like protein</fullName>
    </submittedName>
</protein>
<gene>
    <name evidence="1" type="ORF">SAMN06265361_102295</name>
</gene>
<proteinExistence type="predicted"/>
<dbReference type="AlphaFoldDB" id="A0AA45WLM3"/>
<organism evidence="1 2">
    <name type="scientific">Laceyella tengchongensis</name>
    <dbReference type="NCBI Taxonomy" id="574699"/>
    <lineage>
        <taxon>Bacteria</taxon>
        <taxon>Bacillati</taxon>
        <taxon>Bacillota</taxon>
        <taxon>Bacilli</taxon>
        <taxon>Bacillales</taxon>
        <taxon>Thermoactinomycetaceae</taxon>
        <taxon>Laceyella</taxon>
    </lineage>
</organism>
<dbReference type="InterPro" id="IPR025622">
    <property type="entry name" value="YqzE"/>
</dbReference>
<accession>A0AA45WLM3</accession>
<dbReference type="EMBL" id="FXTU01000002">
    <property type="protein sequence ID" value="SMP11864.1"/>
    <property type="molecule type" value="Genomic_DNA"/>
</dbReference>
<dbReference type="Pfam" id="PF14038">
    <property type="entry name" value="YqzE"/>
    <property type="match status" value="1"/>
</dbReference>
<evidence type="ECO:0000313" key="2">
    <source>
        <dbReference type="Proteomes" id="UP001157946"/>
    </source>
</evidence>
<reference evidence="1" key="1">
    <citation type="submission" date="2017-05" db="EMBL/GenBank/DDBJ databases">
        <authorList>
            <person name="Varghese N."/>
            <person name="Submissions S."/>
        </authorList>
    </citation>
    <scope>NUCLEOTIDE SEQUENCE</scope>
    <source>
        <strain evidence="1">DSM 45262</strain>
    </source>
</reference>
<sequence length="73" mass="9122">MSFKDWVCYLLERWLWYVETPKHERKELKQMSRVPWTVRWFGLIPFSMKMAVDKQRSRLRSRTMAKRSIREAE</sequence>